<evidence type="ECO:0000256" key="1">
    <source>
        <dbReference type="SAM" id="MobiDB-lite"/>
    </source>
</evidence>
<feature type="compositionally biased region" description="Basic and acidic residues" evidence="1">
    <location>
        <begin position="95"/>
        <end position="104"/>
    </location>
</feature>
<dbReference type="Gene3D" id="1.25.40.10">
    <property type="entry name" value="Tetratricopeptide repeat domain"/>
    <property type="match status" value="1"/>
</dbReference>
<evidence type="ECO:0000313" key="2">
    <source>
        <dbReference type="EMBL" id="MCY1141559.1"/>
    </source>
</evidence>
<feature type="region of interest" description="Disordered" evidence="1">
    <location>
        <begin position="77"/>
        <end position="104"/>
    </location>
</feature>
<reference evidence="2" key="1">
    <citation type="submission" date="2022-11" db="EMBL/GenBank/DDBJ databases">
        <authorList>
            <person name="Somphong A."/>
            <person name="Phongsopitanun W."/>
        </authorList>
    </citation>
    <scope>NUCLEOTIDE SEQUENCE</scope>
    <source>
        <strain evidence="2">Pm04-4</strain>
    </source>
</reference>
<name>A0ABT4B4Y5_9ACTN</name>
<dbReference type="InterPro" id="IPR011990">
    <property type="entry name" value="TPR-like_helical_dom_sf"/>
</dbReference>
<accession>A0ABT4B4Y5</accession>
<dbReference type="EMBL" id="JAPNTZ010000009">
    <property type="protein sequence ID" value="MCY1141559.1"/>
    <property type="molecule type" value="Genomic_DNA"/>
</dbReference>
<organism evidence="2 3">
    <name type="scientific">Paractinoplanes pyxinae</name>
    <dbReference type="NCBI Taxonomy" id="2997416"/>
    <lineage>
        <taxon>Bacteria</taxon>
        <taxon>Bacillati</taxon>
        <taxon>Actinomycetota</taxon>
        <taxon>Actinomycetes</taxon>
        <taxon>Micromonosporales</taxon>
        <taxon>Micromonosporaceae</taxon>
        <taxon>Paractinoplanes</taxon>
    </lineage>
</organism>
<keyword evidence="3" id="KW-1185">Reference proteome</keyword>
<protein>
    <submittedName>
        <fullName evidence="2">Tetratricopeptide repeat protein</fullName>
    </submittedName>
</protein>
<proteinExistence type="predicted"/>
<gene>
    <name evidence="2" type="ORF">OWR29_26475</name>
</gene>
<sequence length="104" mass="11422">MTLSNIGLVHNGRGDRRQGLAYFEQALPIMREVGDRAGEQPPYTTSRRSTGLRAGWIRRSLNWNASSTSTVKSAIPILSPTRPCSNDYAGNGQSRKTDCVSRTP</sequence>
<comment type="caution">
    <text evidence="2">The sequence shown here is derived from an EMBL/GenBank/DDBJ whole genome shotgun (WGS) entry which is preliminary data.</text>
</comment>
<dbReference type="Proteomes" id="UP001151002">
    <property type="component" value="Unassembled WGS sequence"/>
</dbReference>
<evidence type="ECO:0000313" key="3">
    <source>
        <dbReference type="Proteomes" id="UP001151002"/>
    </source>
</evidence>